<name>M5S840_9BACT</name>
<organism evidence="1 2">
    <name type="scientific">Rhodopirellula maiorica SM1</name>
    <dbReference type="NCBI Taxonomy" id="1265738"/>
    <lineage>
        <taxon>Bacteria</taxon>
        <taxon>Pseudomonadati</taxon>
        <taxon>Planctomycetota</taxon>
        <taxon>Planctomycetia</taxon>
        <taxon>Pirellulales</taxon>
        <taxon>Pirellulaceae</taxon>
        <taxon>Novipirellula</taxon>
    </lineage>
</organism>
<protein>
    <submittedName>
        <fullName evidence="1">Uncharacterized protein</fullName>
    </submittedName>
</protein>
<dbReference type="AlphaFoldDB" id="M5S840"/>
<keyword evidence="2" id="KW-1185">Reference proteome</keyword>
<evidence type="ECO:0000313" key="2">
    <source>
        <dbReference type="Proteomes" id="UP000011991"/>
    </source>
</evidence>
<sequence>MICVTLLCVFLGRIATTAKRQRDAKQELERLGVSVMYEHEWHYSGKQRSLTSRLLEPVARHVDPNFDFR</sequence>
<proteinExistence type="predicted"/>
<gene>
    <name evidence="1" type="ORF">RMSM_00745</name>
</gene>
<evidence type="ECO:0000313" key="1">
    <source>
        <dbReference type="EMBL" id="EMI22329.1"/>
    </source>
</evidence>
<dbReference type="EMBL" id="ANOG01000117">
    <property type="protein sequence ID" value="EMI22329.1"/>
    <property type="molecule type" value="Genomic_DNA"/>
</dbReference>
<reference evidence="1 2" key="1">
    <citation type="journal article" date="2013" name="Mar. Genomics">
        <title>Expression of sulfatases in Rhodopirellula baltica and the diversity of sulfatases in the genus Rhodopirellula.</title>
        <authorList>
            <person name="Wegner C.E."/>
            <person name="Richter-Heitmann T."/>
            <person name="Klindworth A."/>
            <person name="Klockow C."/>
            <person name="Richter M."/>
            <person name="Achstetter T."/>
            <person name="Glockner F.O."/>
            <person name="Harder J."/>
        </authorList>
    </citation>
    <scope>NUCLEOTIDE SEQUENCE [LARGE SCALE GENOMIC DNA]</scope>
    <source>
        <strain evidence="1 2">SM1</strain>
    </source>
</reference>
<accession>M5S840</accession>
<comment type="caution">
    <text evidence="1">The sequence shown here is derived from an EMBL/GenBank/DDBJ whole genome shotgun (WGS) entry which is preliminary data.</text>
</comment>
<dbReference type="Proteomes" id="UP000011991">
    <property type="component" value="Unassembled WGS sequence"/>
</dbReference>